<protein>
    <submittedName>
        <fullName evidence="1">Uncharacterized protein</fullName>
    </submittedName>
</protein>
<organism evidence="1">
    <name type="scientific">marine metagenome</name>
    <dbReference type="NCBI Taxonomy" id="408172"/>
    <lineage>
        <taxon>unclassified sequences</taxon>
        <taxon>metagenomes</taxon>
        <taxon>ecological metagenomes</taxon>
    </lineage>
</organism>
<proteinExistence type="predicted"/>
<gene>
    <name evidence="1" type="ORF">METZ01_LOCUS449241</name>
</gene>
<accession>A0A382ZLH1</accession>
<sequence>MGNPLQDKIQELISLRKEGWGDSEDGSMTSTHTNYYSYGNNENDITKVLYSVEPLKSKKGVDNLKRIKFEFSNDGEDWQVHYSFQIKGDNCENYKTLLGGNYRLALAWVENAVNKGWVPRYEKIQNVEFPNLQRN</sequence>
<dbReference type="EMBL" id="UINC01184928">
    <property type="protein sequence ID" value="SVD96387.1"/>
    <property type="molecule type" value="Genomic_DNA"/>
</dbReference>
<reference evidence="1" key="1">
    <citation type="submission" date="2018-05" db="EMBL/GenBank/DDBJ databases">
        <authorList>
            <person name="Lanie J.A."/>
            <person name="Ng W.-L."/>
            <person name="Kazmierczak K.M."/>
            <person name="Andrzejewski T.M."/>
            <person name="Davidsen T.M."/>
            <person name="Wayne K.J."/>
            <person name="Tettelin H."/>
            <person name="Glass J.I."/>
            <person name="Rusch D."/>
            <person name="Podicherti R."/>
            <person name="Tsui H.-C.T."/>
            <person name="Winkler M.E."/>
        </authorList>
    </citation>
    <scope>NUCLEOTIDE SEQUENCE</scope>
</reference>
<evidence type="ECO:0000313" key="1">
    <source>
        <dbReference type="EMBL" id="SVD96387.1"/>
    </source>
</evidence>
<dbReference type="AlphaFoldDB" id="A0A382ZLH1"/>
<name>A0A382ZLH1_9ZZZZ</name>